<keyword evidence="1" id="KW-0812">Transmembrane</keyword>
<keyword evidence="1" id="KW-0472">Membrane</keyword>
<feature type="transmembrane region" description="Helical" evidence="1">
    <location>
        <begin position="62"/>
        <end position="82"/>
    </location>
</feature>
<gene>
    <name evidence="2" type="ORF">K432DRAFT_383977</name>
</gene>
<protein>
    <submittedName>
        <fullName evidence="2">Uncharacterized protein</fullName>
    </submittedName>
</protein>
<reference evidence="2 3" key="1">
    <citation type="journal article" date="2016" name="Nat. Commun.">
        <title>Ectomycorrhizal ecology is imprinted in the genome of the dominant symbiotic fungus Cenococcum geophilum.</title>
        <authorList>
            <consortium name="DOE Joint Genome Institute"/>
            <person name="Peter M."/>
            <person name="Kohler A."/>
            <person name="Ohm R.A."/>
            <person name="Kuo A."/>
            <person name="Krutzmann J."/>
            <person name="Morin E."/>
            <person name="Arend M."/>
            <person name="Barry K.W."/>
            <person name="Binder M."/>
            <person name="Choi C."/>
            <person name="Clum A."/>
            <person name="Copeland A."/>
            <person name="Grisel N."/>
            <person name="Haridas S."/>
            <person name="Kipfer T."/>
            <person name="LaButti K."/>
            <person name="Lindquist E."/>
            <person name="Lipzen A."/>
            <person name="Maire R."/>
            <person name="Meier B."/>
            <person name="Mihaltcheva S."/>
            <person name="Molinier V."/>
            <person name="Murat C."/>
            <person name="Poggeler S."/>
            <person name="Quandt C.A."/>
            <person name="Sperisen C."/>
            <person name="Tritt A."/>
            <person name="Tisserant E."/>
            <person name="Crous P.W."/>
            <person name="Henrissat B."/>
            <person name="Nehls U."/>
            <person name="Egli S."/>
            <person name="Spatafora J.W."/>
            <person name="Grigoriev I.V."/>
            <person name="Martin F.M."/>
        </authorList>
    </citation>
    <scope>NUCLEOTIDE SEQUENCE [LARGE SCALE GENOMIC DNA]</scope>
    <source>
        <strain evidence="2 3">CBS 459.81</strain>
    </source>
</reference>
<keyword evidence="1" id="KW-1133">Transmembrane helix</keyword>
<evidence type="ECO:0000313" key="2">
    <source>
        <dbReference type="EMBL" id="OCK78290.1"/>
    </source>
</evidence>
<proteinExistence type="predicted"/>
<accession>A0A8E2JD71</accession>
<sequence>MYSSAVYATIPPENILHNDSASLSPSTIIIEILQTFVKSYHQILVLIPDPYSTPRRPICRRYLVAHVTSVATLAITPVWVVYPT</sequence>
<dbReference type="Proteomes" id="UP000250266">
    <property type="component" value="Unassembled WGS sequence"/>
</dbReference>
<dbReference type="EMBL" id="KV745069">
    <property type="protein sequence ID" value="OCK78290.1"/>
    <property type="molecule type" value="Genomic_DNA"/>
</dbReference>
<organism evidence="2 3">
    <name type="scientific">Lepidopterella palustris CBS 459.81</name>
    <dbReference type="NCBI Taxonomy" id="1314670"/>
    <lineage>
        <taxon>Eukaryota</taxon>
        <taxon>Fungi</taxon>
        <taxon>Dikarya</taxon>
        <taxon>Ascomycota</taxon>
        <taxon>Pezizomycotina</taxon>
        <taxon>Dothideomycetes</taxon>
        <taxon>Pleosporomycetidae</taxon>
        <taxon>Mytilinidiales</taxon>
        <taxon>Argynnaceae</taxon>
        <taxon>Lepidopterella</taxon>
    </lineage>
</organism>
<name>A0A8E2JD71_9PEZI</name>
<evidence type="ECO:0000313" key="3">
    <source>
        <dbReference type="Proteomes" id="UP000250266"/>
    </source>
</evidence>
<evidence type="ECO:0000256" key="1">
    <source>
        <dbReference type="SAM" id="Phobius"/>
    </source>
</evidence>
<dbReference type="AlphaFoldDB" id="A0A8E2JD71"/>
<keyword evidence="3" id="KW-1185">Reference proteome</keyword>